<reference evidence="1" key="1">
    <citation type="journal article" date="2015" name="Nature">
        <title>Complex archaea that bridge the gap between prokaryotes and eukaryotes.</title>
        <authorList>
            <person name="Spang A."/>
            <person name="Saw J.H."/>
            <person name="Jorgensen S.L."/>
            <person name="Zaremba-Niedzwiedzka K."/>
            <person name="Martijn J."/>
            <person name="Lind A.E."/>
            <person name="van Eijk R."/>
            <person name="Schleper C."/>
            <person name="Guy L."/>
            <person name="Ettema T.J."/>
        </authorList>
    </citation>
    <scope>NUCLEOTIDE SEQUENCE</scope>
</reference>
<protein>
    <recommendedName>
        <fullName evidence="2">Transposase IS200-like domain-containing protein</fullName>
    </recommendedName>
</protein>
<dbReference type="EMBL" id="LAZR01032091">
    <property type="protein sequence ID" value="KKL51886.1"/>
    <property type="molecule type" value="Genomic_DNA"/>
</dbReference>
<name>A0A0F9DDU0_9ZZZZ</name>
<evidence type="ECO:0000313" key="1">
    <source>
        <dbReference type="EMBL" id="KKL51886.1"/>
    </source>
</evidence>
<dbReference type="NCBIfam" id="NF047646">
    <property type="entry name" value="REP_Tyr_transpos"/>
    <property type="match status" value="1"/>
</dbReference>
<comment type="caution">
    <text evidence="1">The sequence shown here is derived from an EMBL/GenBank/DDBJ whole genome shotgun (WGS) entry which is preliminary data.</text>
</comment>
<sequence>IWSLPEDDVDYSKRWGLIKSRFTKMVSKGLVGNSYSTRSRMRKREGVVWQRRFWEHKIRNERDYEIHCNYIHYNPVKHGLVNSPKDWAFSTFHRYVKNGTYSEDWGSMEPIELPEGIGGE</sequence>
<dbReference type="GO" id="GO:0004803">
    <property type="term" value="F:transposase activity"/>
    <property type="evidence" value="ECO:0007669"/>
    <property type="project" value="InterPro"/>
</dbReference>
<dbReference type="InterPro" id="IPR052715">
    <property type="entry name" value="RAYT_transposase"/>
</dbReference>
<organism evidence="1">
    <name type="scientific">marine sediment metagenome</name>
    <dbReference type="NCBI Taxonomy" id="412755"/>
    <lineage>
        <taxon>unclassified sequences</taxon>
        <taxon>metagenomes</taxon>
        <taxon>ecological metagenomes</taxon>
    </lineage>
</organism>
<feature type="non-terminal residue" evidence="1">
    <location>
        <position position="1"/>
    </location>
</feature>
<dbReference type="PANTHER" id="PTHR36966:SF1">
    <property type="entry name" value="REP-ASSOCIATED TYROSINE TRANSPOSASE"/>
    <property type="match status" value="1"/>
</dbReference>
<dbReference type="PANTHER" id="PTHR36966">
    <property type="entry name" value="REP-ASSOCIATED TYROSINE TRANSPOSASE"/>
    <property type="match status" value="1"/>
</dbReference>
<proteinExistence type="predicted"/>
<accession>A0A0F9DDU0</accession>
<dbReference type="SUPFAM" id="SSF143422">
    <property type="entry name" value="Transposase IS200-like"/>
    <property type="match status" value="1"/>
</dbReference>
<gene>
    <name evidence="1" type="ORF">LCGC14_2290980</name>
</gene>
<dbReference type="GO" id="GO:0006313">
    <property type="term" value="P:DNA transposition"/>
    <property type="evidence" value="ECO:0007669"/>
    <property type="project" value="InterPro"/>
</dbReference>
<dbReference type="Gene3D" id="3.30.70.1290">
    <property type="entry name" value="Transposase IS200-like"/>
    <property type="match status" value="1"/>
</dbReference>
<dbReference type="GO" id="GO:0043565">
    <property type="term" value="F:sequence-specific DNA binding"/>
    <property type="evidence" value="ECO:0007669"/>
    <property type="project" value="TreeGrafter"/>
</dbReference>
<evidence type="ECO:0008006" key="2">
    <source>
        <dbReference type="Google" id="ProtNLM"/>
    </source>
</evidence>
<dbReference type="InterPro" id="IPR036515">
    <property type="entry name" value="Transposase_17_sf"/>
</dbReference>
<dbReference type="AlphaFoldDB" id="A0A0F9DDU0"/>